<feature type="compositionally biased region" description="Basic and acidic residues" evidence="1">
    <location>
        <begin position="79"/>
        <end position="93"/>
    </location>
</feature>
<gene>
    <name evidence="3" type="ORF">DRW41_08210</name>
</gene>
<feature type="transmembrane region" description="Helical" evidence="2">
    <location>
        <begin position="36"/>
        <end position="57"/>
    </location>
</feature>
<proteinExistence type="predicted"/>
<evidence type="ECO:0000256" key="1">
    <source>
        <dbReference type="SAM" id="MobiDB-lite"/>
    </source>
</evidence>
<evidence type="ECO:0000256" key="2">
    <source>
        <dbReference type="SAM" id="Phobius"/>
    </source>
</evidence>
<feature type="region of interest" description="Disordered" evidence="1">
    <location>
        <begin position="69"/>
        <end position="130"/>
    </location>
</feature>
<dbReference type="EMBL" id="QNQT01000002">
    <property type="protein sequence ID" value="RDU37794.1"/>
    <property type="molecule type" value="Genomic_DNA"/>
</dbReference>
<evidence type="ECO:0000313" key="3">
    <source>
        <dbReference type="EMBL" id="RDU37794.1"/>
    </source>
</evidence>
<keyword evidence="4" id="KW-1185">Reference proteome</keyword>
<evidence type="ECO:0000313" key="4">
    <source>
        <dbReference type="Proteomes" id="UP000257144"/>
    </source>
</evidence>
<reference evidence="3 4" key="1">
    <citation type="submission" date="2018-07" db="EMBL/GenBank/DDBJ databases">
        <title>Bacillus sp. YLB-04 draft genome sequence.</title>
        <authorList>
            <person name="Yu L."/>
            <person name="Tang X."/>
        </authorList>
    </citation>
    <scope>NUCLEOTIDE SEQUENCE [LARGE SCALE GENOMIC DNA]</scope>
    <source>
        <strain evidence="3 4">YLB-04</strain>
    </source>
</reference>
<keyword evidence="2" id="KW-1133">Transmembrane helix</keyword>
<name>A0A3D8GTK0_9BACI</name>
<comment type="caution">
    <text evidence="3">The sequence shown here is derived from an EMBL/GenBank/DDBJ whole genome shotgun (WGS) entry which is preliminary data.</text>
</comment>
<keyword evidence="2" id="KW-0812">Transmembrane</keyword>
<accession>A0A3D8GTK0</accession>
<dbReference type="Proteomes" id="UP000257144">
    <property type="component" value="Unassembled WGS sequence"/>
</dbReference>
<dbReference type="AlphaFoldDB" id="A0A3D8GTK0"/>
<protein>
    <submittedName>
        <fullName evidence="3">Uncharacterized protein</fullName>
    </submittedName>
</protein>
<organism evidence="3 4">
    <name type="scientific">Neobacillus piezotolerans</name>
    <dbReference type="NCBI Taxonomy" id="2259171"/>
    <lineage>
        <taxon>Bacteria</taxon>
        <taxon>Bacillati</taxon>
        <taxon>Bacillota</taxon>
        <taxon>Bacilli</taxon>
        <taxon>Bacillales</taxon>
        <taxon>Bacillaceae</taxon>
        <taxon>Neobacillus</taxon>
    </lineage>
</organism>
<keyword evidence="2" id="KW-0472">Membrane</keyword>
<sequence>MLKGELAELEFTGEMKQNVLRKVRPGRKGPVLSKKIIPSLISAALILLFFGGMYEFVLVPHFGGNNHGPAANPGNKGVIPDDKEANDNEKLPEDSENVDTEQPVPDVEPGVDDSKGDNSNPSDHLPPEAPAQPDVMAILVTFSDKLNSLFEQDRFIPNSDYKYRDFSTKEELYGELAGLATRGVYEQFDRLFKETSDGLYLLPQGRGLFFLPDEPYETTKISDTEYQLVQKIDSIMYGPNYTISVTVTYVDGSWLITGTETKE</sequence>